<protein>
    <submittedName>
        <fullName evidence="2">ATP synthase protein I</fullName>
    </submittedName>
</protein>
<accession>A0A1M4ULT6</accession>
<dbReference type="InterPro" id="IPR032820">
    <property type="entry name" value="ATPase_put"/>
</dbReference>
<proteinExistence type="predicted"/>
<feature type="transmembrane region" description="Helical" evidence="1">
    <location>
        <begin position="69"/>
        <end position="89"/>
    </location>
</feature>
<dbReference type="Proteomes" id="UP000184170">
    <property type="component" value="Unassembled WGS sequence"/>
</dbReference>
<keyword evidence="1" id="KW-0812">Transmembrane</keyword>
<evidence type="ECO:0000313" key="3">
    <source>
        <dbReference type="Proteomes" id="UP000184170"/>
    </source>
</evidence>
<dbReference type="EMBL" id="FQVA01000001">
    <property type="protein sequence ID" value="SHE57711.1"/>
    <property type="molecule type" value="Genomic_DNA"/>
</dbReference>
<dbReference type="Pfam" id="PF09527">
    <property type="entry name" value="ATPase_gene1"/>
    <property type="match status" value="1"/>
</dbReference>
<dbReference type="RefSeq" id="WP_073270574.1">
    <property type="nucleotide sequence ID" value="NZ_FQVA01000001.1"/>
</dbReference>
<reference evidence="3" key="1">
    <citation type="submission" date="2016-11" db="EMBL/GenBank/DDBJ databases">
        <authorList>
            <person name="Varghese N."/>
            <person name="Submissions S."/>
        </authorList>
    </citation>
    <scope>NUCLEOTIDE SEQUENCE [LARGE SCALE GENOMIC DNA]</scope>
    <source>
        <strain evidence="3">CGMCC 1.7063</strain>
    </source>
</reference>
<dbReference type="STRING" id="494016.SAMN04487965_0201"/>
<keyword evidence="1" id="KW-0472">Membrane</keyword>
<sequence>MVDNGDKKLRDRVERQARRMKQAERDRPTLIAQTIYIGTLGLVFVLPVIGGAYLGHWLDSLIEGYSTRWTLSLIVAGVVVGGINVYLLIRE</sequence>
<organism evidence="2 3">
    <name type="scientific">Microbulbifer donghaiensis</name>
    <dbReference type="NCBI Taxonomy" id="494016"/>
    <lineage>
        <taxon>Bacteria</taxon>
        <taxon>Pseudomonadati</taxon>
        <taxon>Pseudomonadota</taxon>
        <taxon>Gammaproteobacteria</taxon>
        <taxon>Cellvibrionales</taxon>
        <taxon>Microbulbiferaceae</taxon>
        <taxon>Microbulbifer</taxon>
    </lineage>
</organism>
<evidence type="ECO:0000256" key="1">
    <source>
        <dbReference type="SAM" id="Phobius"/>
    </source>
</evidence>
<gene>
    <name evidence="2" type="ORF">SAMN04487965_0201</name>
</gene>
<keyword evidence="1" id="KW-1133">Transmembrane helix</keyword>
<keyword evidence="3" id="KW-1185">Reference proteome</keyword>
<feature type="transmembrane region" description="Helical" evidence="1">
    <location>
        <begin position="28"/>
        <end position="49"/>
    </location>
</feature>
<name>A0A1M4ULT6_9GAMM</name>
<dbReference type="OrthoDB" id="9157352at2"/>
<dbReference type="AlphaFoldDB" id="A0A1M4ULT6"/>
<evidence type="ECO:0000313" key="2">
    <source>
        <dbReference type="EMBL" id="SHE57711.1"/>
    </source>
</evidence>